<comment type="caution">
    <text evidence="4">The sequence shown here is derived from an EMBL/GenBank/DDBJ whole genome shotgun (WGS) entry which is preliminary data.</text>
</comment>
<dbReference type="SUPFAM" id="SSF55729">
    <property type="entry name" value="Acyl-CoA N-acyltransferases (Nat)"/>
    <property type="match status" value="1"/>
</dbReference>
<organism evidence="4 5">
    <name type="scientific">Sphingobacterium thermophilum</name>
    <dbReference type="NCBI Taxonomy" id="768534"/>
    <lineage>
        <taxon>Bacteria</taxon>
        <taxon>Pseudomonadati</taxon>
        <taxon>Bacteroidota</taxon>
        <taxon>Sphingobacteriia</taxon>
        <taxon>Sphingobacteriales</taxon>
        <taxon>Sphingobacteriaceae</taxon>
        <taxon>Sphingobacterium</taxon>
    </lineage>
</organism>
<proteinExistence type="predicted"/>
<dbReference type="RefSeq" id="WP_345069213.1">
    <property type="nucleotide sequence ID" value="NZ_BAABGR010000044.1"/>
</dbReference>
<accession>A0ABP8R946</accession>
<evidence type="ECO:0000256" key="1">
    <source>
        <dbReference type="ARBA" id="ARBA00022679"/>
    </source>
</evidence>
<reference evidence="5" key="1">
    <citation type="journal article" date="2019" name="Int. J. Syst. Evol. Microbiol.">
        <title>The Global Catalogue of Microorganisms (GCM) 10K type strain sequencing project: providing services to taxonomists for standard genome sequencing and annotation.</title>
        <authorList>
            <consortium name="The Broad Institute Genomics Platform"/>
            <consortium name="The Broad Institute Genome Sequencing Center for Infectious Disease"/>
            <person name="Wu L."/>
            <person name="Ma J."/>
        </authorList>
    </citation>
    <scope>NUCLEOTIDE SEQUENCE [LARGE SCALE GENOMIC DNA]</scope>
    <source>
        <strain evidence="5">JCM 17858</strain>
    </source>
</reference>
<name>A0ABP8R946_9SPHI</name>
<dbReference type="Gene3D" id="3.40.630.30">
    <property type="match status" value="1"/>
</dbReference>
<evidence type="ECO:0000313" key="4">
    <source>
        <dbReference type="EMBL" id="GAA4521207.1"/>
    </source>
</evidence>
<dbReference type="InterPro" id="IPR050680">
    <property type="entry name" value="YpeA/RimI_acetyltransf"/>
</dbReference>
<keyword evidence="1" id="KW-0808">Transferase</keyword>
<dbReference type="InterPro" id="IPR000182">
    <property type="entry name" value="GNAT_dom"/>
</dbReference>
<dbReference type="CDD" id="cd04301">
    <property type="entry name" value="NAT_SF"/>
    <property type="match status" value="1"/>
</dbReference>
<protein>
    <submittedName>
        <fullName evidence="4">GNAT family N-acetyltransferase</fullName>
    </submittedName>
</protein>
<dbReference type="PROSITE" id="PS51186">
    <property type="entry name" value="GNAT"/>
    <property type="match status" value="1"/>
</dbReference>
<gene>
    <name evidence="4" type="ORF">GCM10023173_26370</name>
</gene>
<dbReference type="Pfam" id="PF13673">
    <property type="entry name" value="Acetyltransf_10"/>
    <property type="match status" value="1"/>
</dbReference>
<evidence type="ECO:0000313" key="5">
    <source>
        <dbReference type="Proteomes" id="UP001500394"/>
    </source>
</evidence>
<dbReference type="PANTHER" id="PTHR43420">
    <property type="entry name" value="ACETYLTRANSFERASE"/>
    <property type="match status" value="1"/>
</dbReference>
<sequence length="163" mass="18813">MLEIRIAALEEASIIHELAHKIYFPTYTGILSEDQMEFMLEKSYTVTAIQQSIQHGQLFYIAYEENVPVGFIALTNKNENILRIEKLYLLPSSQGKGFGGLMISFAEEEAAQRGRDTLELNVNRGNKAYYFYLKQGFEVVEEVDIPYYGYILDDYVMQKKITL</sequence>
<keyword evidence="2" id="KW-0012">Acyltransferase</keyword>
<feature type="domain" description="N-acetyltransferase" evidence="3">
    <location>
        <begin position="2"/>
        <end position="162"/>
    </location>
</feature>
<evidence type="ECO:0000259" key="3">
    <source>
        <dbReference type="PROSITE" id="PS51186"/>
    </source>
</evidence>
<dbReference type="Proteomes" id="UP001500394">
    <property type="component" value="Unassembled WGS sequence"/>
</dbReference>
<dbReference type="InterPro" id="IPR016181">
    <property type="entry name" value="Acyl_CoA_acyltransferase"/>
</dbReference>
<keyword evidence="5" id="KW-1185">Reference proteome</keyword>
<dbReference type="EMBL" id="BAABGR010000044">
    <property type="protein sequence ID" value="GAA4521207.1"/>
    <property type="molecule type" value="Genomic_DNA"/>
</dbReference>
<evidence type="ECO:0000256" key="2">
    <source>
        <dbReference type="ARBA" id="ARBA00023315"/>
    </source>
</evidence>